<gene>
    <name evidence="1" type="ORF">HETSPECPRED_009305</name>
</gene>
<reference evidence="1" key="1">
    <citation type="submission" date="2021-03" db="EMBL/GenBank/DDBJ databases">
        <authorList>
            <person name="Tagirdzhanova G."/>
        </authorList>
    </citation>
    <scope>NUCLEOTIDE SEQUENCE</scope>
</reference>
<evidence type="ECO:0000313" key="1">
    <source>
        <dbReference type="EMBL" id="CAF9934636.1"/>
    </source>
</evidence>
<name>A0A8H3G1Q8_9LECA</name>
<comment type="caution">
    <text evidence="1">The sequence shown here is derived from an EMBL/GenBank/DDBJ whole genome shotgun (WGS) entry which is preliminary data.</text>
</comment>
<accession>A0A8H3G1Q8</accession>
<dbReference type="AlphaFoldDB" id="A0A8H3G1Q8"/>
<evidence type="ECO:0000313" key="2">
    <source>
        <dbReference type="Proteomes" id="UP000664521"/>
    </source>
</evidence>
<proteinExistence type="predicted"/>
<dbReference type="OrthoDB" id="3636801at2759"/>
<dbReference type="Proteomes" id="UP000664521">
    <property type="component" value="Unassembled WGS sequence"/>
</dbReference>
<dbReference type="EMBL" id="CAJPDS010000076">
    <property type="protein sequence ID" value="CAF9934636.1"/>
    <property type="molecule type" value="Genomic_DNA"/>
</dbReference>
<protein>
    <submittedName>
        <fullName evidence="1">Uncharacterized protein</fullName>
    </submittedName>
</protein>
<organism evidence="1 2">
    <name type="scientific">Heterodermia speciosa</name>
    <dbReference type="NCBI Taxonomy" id="116794"/>
    <lineage>
        <taxon>Eukaryota</taxon>
        <taxon>Fungi</taxon>
        <taxon>Dikarya</taxon>
        <taxon>Ascomycota</taxon>
        <taxon>Pezizomycotina</taxon>
        <taxon>Lecanoromycetes</taxon>
        <taxon>OSLEUM clade</taxon>
        <taxon>Lecanoromycetidae</taxon>
        <taxon>Caliciales</taxon>
        <taxon>Physciaceae</taxon>
        <taxon>Heterodermia</taxon>
    </lineage>
</organism>
<keyword evidence="2" id="KW-1185">Reference proteome</keyword>
<sequence length="356" mass="39807">MDSVDHDPCHFSRLNLDVLKNICDTIAEDPVDGDMVKSFDGLSKTNHLLRELSLPALFRTIAIRGSWDNALKRLTGRQDCAALTRHTRIFKVDLFMADKQQGPPEDLAPALAKRLAQMPQLQKLVLVVPEHHTDVFAKTFSESDIVLPAVHTLVVGPYCDFAVRLCPNVTAIANNGWNALHATRGDRPPLQHTCDLIVAAGSAHRLESLEIMEWWRVDLVEAIHDSVPHLKRLALDSGSYKNGIESFLPTLSRLTGLEYLALGPASKLDVGFNPPRCGNVYRGPRGQEVRERVDLKRQVAERKVAAMVANACPRLKDLWIGDSPHVEVVRDKNGVVENCVMHRVQKRDEIVQYPRP</sequence>